<evidence type="ECO:0000259" key="9">
    <source>
        <dbReference type="Pfam" id="PF03807"/>
    </source>
</evidence>
<dbReference type="InterPro" id="IPR036291">
    <property type="entry name" value="NAD(P)-bd_dom_sf"/>
</dbReference>
<keyword evidence="5 8" id="KW-0028">Amino-acid biosynthesis</keyword>
<dbReference type="InterPro" id="IPR008927">
    <property type="entry name" value="6-PGluconate_DH-like_C_sf"/>
</dbReference>
<dbReference type="PIRSF" id="PIRSF000193">
    <property type="entry name" value="Pyrrol-5-carb_rd"/>
    <property type="match status" value="1"/>
</dbReference>
<dbReference type="InterPro" id="IPR029036">
    <property type="entry name" value="P5CR_dimer"/>
</dbReference>
<sequence>MTTFGFIGAGNMAGAIVRGAVAAGLTRRADKGGAGHRVLVTSAHGSAARLAQQTGAELVAQASALVQESDVVVLAVKPHVIPGVLEELSQELAASKPLVVSIAAGLSLEKLEAMLPAGTRVVRAMPNMAAAVGESMTALAAGSAAGQEDLDIVEELMAAVGRTVVLAEKDFSAFIGLAGSSPAFVFTFIDALARAGVLGGIPKAQAVEIVAQAVAGSARTVQAEAERRERGEAGRTPADLVDAVCSPGGTTVAGVVAMEQAGFSCAVIEAFRATVARDRELGA</sequence>
<comment type="caution">
    <text evidence="11">The sequence shown here is derived from an EMBL/GenBank/DDBJ whole genome shotgun (WGS) entry which is preliminary data.</text>
</comment>
<dbReference type="HAMAP" id="MF_01925">
    <property type="entry name" value="P5C_reductase"/>
    <property type="match status" value="1"/>
</dbReference>
<evidence type="ECO:0000256" key="4">
    <source>
        <dbReference type="ARBA" id="ARBA00058118"/>
    </source>
</evidence>
<keyword evidence="2 5" id="KW-0521">NADP</keyword>
<dbReference type="Gene3D" id="1.10.3730.10">
    <property type="entry name" value="ProC C-terminal domain-like"/>
    <property type="match status" value="1"/>
</dbReference>
<feature type="binding site" evidence="7">
    <location>
        <begin position="75"/>
        <end position="78"/>
    </location>
    <ligand>
        <name>NADP(+)</name>
        <dbReference type="ChEBI" id="CHEBI:58349"/>
    </ligand>
</feature>
<comment type="catalytic activity">
    <reaction evidence="5 8">
        <text>L-proline + NADP(+) = (S)-1-pyrroline-5-carboxylate + NADPH + 2 H(+)</text>
        <dbReference type="Rhea" id="RHEA:14109"/>
        <dbReference type="ChEBI" id="CHEBI:15378"/>
        <dbReference type="ChEBI" id="CHEBI:17388"/>
        <dbReference type="ChEBI" id="CHEBI:57783"/>
        <dbReference type="ChEBI" id="CHEBI:58349"/>
        <dbReference type="ChEBI" id="CHEBI:60039"/>
        <dbReference type="EC" id="1.5.1.2"/>
    </reaction>
</comment>
<gene>
    <name evidence="5 11" type="primary">proC</name>
    <name evidence="11" type="ORF">CYJ26_04925</name>
</gene>
<comment type="similarity">
    <text evidence="1 5 8">Belongs to the pyrroline-5-carboxylate reductase family.</text>
</comment>
<dbReference type="GO" id="GO:0055129">
    <property type="term" value="P:L-proline biosynthetic process"/>
    <property type="evidence" value="ECO:0007669"/>
    <property type="project" value="UniProtKB-UniRule"/>
</dbReference>
<dbReference type="GO" id="GO:0004735">
    <property type="term" value="F:pyrroline-5-carboxylate reductase activity"/>
    <property type="evidence" value="ECO:0007669"/>
    <property type="project" value="UniProtKB-UniRule"/>
</dbReference>
<proteinExistence type="inferred from homology"/>
<keyword evidence="5" id="KW-0963">Cytoplasm</keyword>
<dbReference type="PANTHER" id="PTHR11645:SF0">
    <property type="entry name" value="PYRROLINE-5-CARBOXYLATE REDUCTASE 3"/>
    <property type="match status" value="1"/>
</dbReference>
<evidence type="ECO:0000256" key="1">
    <source>
        <dbReference type="ARBA" id="ARBA00005525"/>
    </source>
</evidence>
<comment type="function">
    <text evidence="4 5">Catalyzes the reduction of 1-pyrroline-5-carboxylate (PCA) to L-proline.</text>
</comment>
<dbReference type="GeneID" id="81708277"/>
<dbReference type="Pfam" id="PF03807">
    <property type="entry name" value="F420_oxidored"/>
    <property type="match status" value="1"/>
</dbReference>
<comment type="subcellular location">
    <subcellularLocation>
        <location evidence="5">Cytoplasm</location>
    </subcellularLocation>
</comment>
<evidence type="ECO:0000256" key="6">
    <source>
        <dbReference type="NCBIfam" id="TIGR00112"/>
    </source>
</evidence>
<keyword evidence="3 5" id="KW-0560">Oxidoreductase</keyword>
<evidence type="ECO:0000256" key="3">
    <source>
        <dbReference type="ARBA" id="ARBA00023002"/>
    </source>
</evidence>
<comment type="catalytic activity">
    <reaction evidence="5">
        <text>L-proline + NAD(+) = (S)-1-pyrroline-5-carboxylate + NADH + 2 H(+)</text>
        <dbReference type="Rhea" id="RHEA:14105"/>
        <dbReference type="ChEBI" id="CHEBI:15378"/>
        <dbReference type="ChEBI" id="CHEBI:17388"/>
        <dbReference type="ChEBI" id="CHEBI:57540"/>
        <dbReference type="ChEBI" id="CHEBI:57945"/>
        <dbReference type="ChEBI" id="CHEBI:60039"/>
        <dbReference type="EC" id="1.5.1.2"/>
    </reaction>
</comment>
<evidence type="ECO:0000256" key="2">
    <source>
        <dbReference type="ARBA" id="ARBA00022857"/>
    </source>
</evidence>
<feature type="domain" description="Pyrroline-5-carboxylate reductase dimerisation" evidence="10">
    <location>
        <begin position="168"/>
        <end position="281"/>
    </location>
</feature>
<name>A0A2I1KTU2_9ACTO</name>
<dbReference type="PANTHER" id="PTHR11645">
    <property type="entry name" value="PYRROLINE-5-CARBOXYLATE REDUCTASE"/>
    <property type="match status" value="1"/>
</dbReference>
<dbReference type="NCBIfam" id="TIGR00112">
    <property type="entry name" value="proC"/>
    <property type="match status" value="1"/>
</dbReference>
<dbReference type="InterPro" id="IPR028939">
    <property type="entry name" value="P5C_Rdtase_cat_N"/>
</dbReference>
<dbReference type="GO" id="GO:0005737">
    <property type="term" value="C:cytoplasm"/>
    <property type="evidence" value="ECO:0007669"/>
    <property type="project" value="UniProtKB-SubCell"/>
</dbReference>
<dbReference type="Pfam" id="PF14748">
    <property type="entry name" value="P5CR_dimer"/>
    <property type="match status" value="1"/>
</dbReference>
<protein>
    <recommendedName>
        <fullName evidence="5 6">Pyrroline-5-carboxylate reductase</fullName>
        <shortName evidence="5">P5C reductase</shortName>
        <shortName evidence="5">P5CR</shortName>
        <ecNumber evidence="5 6">1.5.1.2</ecNumber>
    </recommendedName>
    <alternativeName>
        <fullName evidence="5">PCA reductase</fullName>
    </alternativeName>
</protein>
<dbReference type="InterPro" id="IPR053790">
    <property type="entry name" value="P5CR-like_CS"/>
</dbReference>
<dbReference type="EMBL" id="PKHA01000003">
    <property type="protein sequence ID" value="PKY99049.1"/>
    <property type="molecule type" value="Genomic_DNA"/>
</dbReference>
<evidence type="ECO:0000256" key="5">
    <source>
        <dbReference type="HAMAP-Rule" id="MF_01925"/>
    </source>
</evidence>
<dbReference type="EC" id="1.5.1.2" evidence="5 6"/>
<dbReference type="RefSeq" id="WP_006548664.1">
    <property type="nucleotide sequence ID" value="NZ_CP136961.1"/>
</dbReference>
<dbReference type="SUPFAM" id="SSF48179">
    <property type="entry name" value="6-phosphogluconate dehydrogenase C-terminal domain-like"/>
    <property type="match status" value="1"/>
</dbReference>
<organism evidence="11 12">
    <name type="scientific">Actinomyces urogenitalis</name>
    <dbReference type="NCBI Taxonomy" id="103621"/>
    <lineage>
        <taxon>Bacteria</taxon>
        <taxon>Bacillati</taxon>
        <taxon>Actinomycetota</taxon>
        <taxon>Actinomycetes</taxon>
        <taxon>Actinomycetales</taxon>
        <taxon>Actinomycetaceae</taxon>
        <taxon>Actinomyces</taxon>
    </lineage>
</organism>
<evidence type="ECO:0000313" key="11">
    <source>
        <dbReference type="EMBL" id="PKY99049.1"/>
    </source>
</evidence>
<accession>A0A2I1KTU2</accession>
<keyword evidence="5 8" id="KW-0641">Proline biosynthesis</keyword>
<reference evidence="11 12" key="1">
    <citation type="submission" date="2017-12" db="EMBL/GenBank/DDBJ databases">
        <title>Phylogenetic diversity of female urinary microbiome.</title>
        <authorList>
            <person name="Thomas-White K."/>
            <person name="Wolfe A.J."/>
        </authorList>
    </citation>
    <scope>NUCLEOTIDE SEQUENCE [LARGE SCALE GENOMIC DNA]</scope>
    <source>
        <strain evidence="11 12">UMB0319</strain>
    </source>
</reference>
<feature type="binding site" evidence="7">
    <location>
        <position position="42"/>
    </location>
    <ligand>
        <name>NADP(+)</name>
        <dbReference type="ChEBI" id="CHEBI:58349"/>
    </ligand>
</feature>
<evidence type="ECO:0000313" key="12">
    <source>
        <dbReference type="Proteomes" id="UP000234778"/>
    </source>
</evidence>
<dbReference type="PROSITE" id="PS00521">
    <property type="entry name" value="P5CR"/>
    <property type="match status" value="1"/>
</dbReference>
<dbReference type="Proteomes" id="UP000234778">
    <property type="component" value="Unassembled WGS sequence"/>
</dbReference>
<dbReference type="Gene3D" id="3.40.50.720">
    <property type="entry name" value="NAD(P)-binding Rossmann-like Domain"/>
    <property type="match status" value="1"/>
</dbReference>
<dbReference type="FunFam" id="1.10.3730.10:FF:000001">
    <property type="entry name" value="Pyrroline-5-carboxylate reductase"/>
    <property type="match status" value="1"/>
</dbReference>
<feature type="domain" description="Pyrroline-5-carboxylate reductase catalytic N-terminal" evidence="9">
    <location>
        <begin position="4"/>
        <end position="105"/>
    </location>
</feature>
<feature type="binding site" evidence="7">
    <location>
        <begin position="7"/>
        <end position="12"/>
    </location>
    <ligand>
        <name>NADP(+)</name>
        <dbReference type="ChEBI" id="CHEBI:58349"/>
    </ligand>
</feature>
<evidence type="ECO:0000256" key="7">
    <source>
        <dbReference type="PIRSR" id="PIRSR000193-1"/>
    </source>
</evidence>
<dbReference type="SUPFAM" id="SSF51735">
    <property type="entry name" value="NAD(P)-binding Rossmann-fold domains"/>
    <property type="match status" value="1"/>
</dbReference>
<evidence type="ECO:0000256" key="8">
    <source>
        <dbReference type="RuleBase" id="RU003903"/>
    </source>
</evidence>
<evidence type="ECO:0000259" key="10">
    <source>
        <dbReference type="Pfam" id="PF14748"/>
    </source>
</evidence>
<dbReference type="InterPro" id="IPR000304">
    <property type="entry name" value="Pyrroline-COOH_reductase"/>
</dbReference>
<comment type="pathway">
    <text evidence="5 8">Amino-acid biosynthesis; L-proline biosynthesis; L-proline from L-glutamate 5-semialdehyde: step 1/1.</text>
</comment>
<dbReference type="AlphaFoldDB" id="A0A2I1KTU2"/>
<dbReference type="UniPathway" id="UPA00098">
    <property type="reaction ID" value="UER00361"/>
</dbReference>